<organism evidence="2 3">
    <name type="scientific">Colletotrichum costaricense</name>
    <dbReference type="NCBI Taxonomy" id="1209916"/>
    <lineage>
        <taxon>Eukaryota</taxon>
        <taxon>Fungi</taxon>
        <taxon>Dikarya</taxon>
        <taxon>Ascomycota</taxon>
        <taxon>Pezizomycotina</taxon>
        <taxon>Sordariomycetes</taxon>
        <taxon>Hypocreomycetidae</taxon>
        <taxon>Glomerellales</taxon>
        <taxon>Glomerellaceae</taxon>
        <taxon>Colletotrichum</taxon>
        <taxon>Colletotrichum acutatum species complex</taxon>
    </lineage>
</organism>
<evidence type="ECO:0000313" key="2">
    <source>
        <dbReference type="EMBL" id="KAK1509442.1"/>
    </source>
</evidence>
<evidence type="ECO:0000313" key="3">
    <source>
        <dbReference type="Proteomes" id="UP001240678"/>
    </source>
</evidence>
<gene>
    <name evidence="2" type="ORF">CCOS01_15536</name>
</gene>
<accession>A0AAI9YHW7</accession>
<dbReference type="EMBL" id="MOOE01000024">
    <property type="protein sequence ID" value="KAK1509442.1"/>
    <property type="molecule type" value="Genomic_DNA"/>
</dbReference>
<reference evidence="2 3" key="1">
    <citation type="submission" date="2016-10" db="EMBL/GenBank/DDBJ databases">
        <title>The genome sequence of Colletotrichum fioriniae PJ7.</title>
        <authorList>
            <person name="Baroncelli R."/>
        </authorList>
    </citation>
    <scope>NUCLEOTIDE SEQUENCE [LARGE SCALE GENOMIC DNA]</scope>
    <source>
        <strain evidence="2 3">IMI 309622</strain>
    </source>
</reference>
<proteinExistence type="predicted"/>
<dbReference type="Proteomes" id="UP001240678">
    <property type="component" value="Unassembled WGS sequence"/>
</dbReference>
<comment type="caution">
    <text evidence="2">The sequence shown here is derived from an EMBL/GenBank/DDBJ whole genome shotgun (WGS) entry which is preliminary data.</text>
</comment>
<protein>
    <submittedName>
        <fullName evidence="2">Uncharacterized protein</fullName>
    </submittedName>
</protein>
<name>A0AAI9YHW7_9PEZI</name>
<dbReference type="RefSeq" id="XP_060305819.1">
    <property type="nucleotide sequence ID" value="XM_060463675.1"/>
</dbReference>
<keyword evidence="3" id="KW-1185">Reference proteome</keyword>
<sequence length="114" mass="12555">FTAYGHYGGVVGVRCGHFPEDRLNPEATLASVPAVCHRRTRQLPAAHNSTNRTSSLDGKCSCHTNSEKKGVEFEVEKVTLTSTRVPMRRMWRKEEEEPKRTGGGGEARDDAGAQ</sequence>
<feature type="region of interest" description="Disordered" evidence="1">
    <location>
        <begin position="83"/>
        <end position="114"/>
    </location>
</feature>
<dbReference type="GeneID" id="85347222"/>
<evidence type="ECO:0000256" key="1">
    <source>
        <dbReference type="SAM" id="MobiDB-lite"/>
    </source>
</evidence>
<feature type="non-terminal residue" evidence="2">
    <location>
        <position position="1"/>
    </location>
</feature>
<feature type="compositionally biased region" description="Basic and acidic residues" evidence="1">
    <location>
        <begin position="92"/>
        <end position="114"/>
    </location>
</feature>
<dbReference type="AlphaFoldDB" id="A0AAI9YHW7"/>